<dbReference type="CDD" id="cd03794">
    <property type="entry name" value="GT4_WbuB-like"/>
    <property type="match status" value="1"/>
</dbReference>
<dbReference type="GO" id="GO:0016757">
    <property type="term" value="F:glycosyltransferase activity"/>
    <property type="evidence" value="ECO:0007669"/>
    <property type="project" value="InterPro"/>
</dbReference>
<proteinExistence type="predicted"/>
<feature type="domain" description="Glycosyltransferase subfamily 4-like N-terminal" evidence="2">
    <location>
        <begin position="20"/>
        <end position="195"/>
    </location>
</feature>
<organism evidence="3 4">
    <name type="scientific">Planococcus halotolerans</name>
    <dbReference type="NCBI Taxonomy" id="2233542"/>
    <lineage>
        <taxon>Bacteria</taxon>
        <taxon>Bacillati</taxon>
        <taxon>Bacillota</taxon>
        <taxon>Bacilli</taxon>
        <taxon>Bacillales</taxon>
        <taxon>Caryophanaceae</taxon>
        <taxon>Planococcus</taxon>
    </lineage>
</organism>
<accession>A0A365L5N0</accession>
<evidence type="ECO:0000259" key="2">
    <source>
        <dbReference type="Pfam" id="PF13439"/>
    </source>
</evidence>
<dbReference type="InterPro" id="IPR050194">
    <property type="entry name" value="Glycosyltransferase_grp1"/>
</dbReference>
<sequence>MKILYISTSFPKAQESSTIYTDLAEELTNQNHQVTVVVSEEKKKTNETSISIERGMKVLRVVTGNLYDVGILEKGITIFLMQYQMKKAIKDHLNHKEYDLILFESPPVTIASIVKWAMKYYDCPSYLMLKDIFPQNALDIGILSKKHPAYYYFKSKERDLYSTASVIGVMSEANKAYLLKQNKDISSDKIRIFPNTKKINEHFETPALNFRDKYHIPLSAKLAVYGGNMGKPQGIDFLCEILGSHKSSTDIFFLLVGRGTEKEKINDYISKKDLKNVLLLDSLPRDEYESMLLEADIGLVFLDKRFTIPNFPSRVLSYFEKQLPVLAAIDQNTDFGDMIINSKSGKTALAGDLNDFNNKLSYMINNPKDLKKMGLNGSRYMKENYNVKKSVDLIEDHISSIT</sequence>
<dbReference type="PANTHER" id="PTHR45947:SF3">
    <property type="entry name" value="SULFOQUINOVOSYL TRANSFERASE SQD2"/>
    <property type="match status" value="1"/>
</dbReference>
<evidence type="ECO:0000313" key="4">
    <source>
        <dbReference type="Proteomes" id="UP000251002"/>
    </source>
</evidence>
<reference evidence="3 4" key="1">
    <citation type="submission" date="2018-06" db="EMBL/GenBank/DDBJ databases">
        <title>The draft genome sequences of strains SCU63 and S1.</title>
        <authorList>
            <person name="Gan L."/>
        </authorList>
    </citation>
    <scope>NUCLEOTIDE SEQUENCE [LARGE SCALE GENOMIC DNA]</scope>
    <source>
        <strain evidence="3 4">SCU63</strain>
    </source>
</reference>
<dbReference type="Proteomes" id="UP000251002">
    <property type="component" value="Unassembled WGS sequence"/>
</dbReference>
<feature type="domain" description="Glycosyl transferase family 1" evidence="1">
    <location>
        <begin position="210"/>
        <end position="377"/>
    </location>
</feature>
<comment type="caution">
    <text evidence="3">The sequence shown here is derived from an EMBL/GenBank/DDBJ whole genome shotgun (WGS) entry which is preliminary data.</text>
</comment>
<gene>
    <name evidence="3" type="ORF">DP120_00060</name>
</gene>
<evidence type="ECO:0000313" key="3">
    <source>
        <dbReference type="EMBL" id="RAZ80722.1"/>
    </source>
</evidence>
<dbReference type="Pfam" id="PF13439">
    <property type="entry name" value="Glyco_transf_4"/>
    <property type="match status" value="1"/>
</dbReference>
<dbReference type="AlphaFoldDB" id="A0A365L5N0"/>
<dbReference type="SUPFAM" id="SSF53756">
    <property type="entry name" value="UDP-Glycosyltransferase/glycogen phosphorylase"/>
    <property type="match status" value="1"/>
</dbReference>
<dbReference type="PANTHER" id="PTHR45947">
    <property type="entry name" value="SULFOQUINOVOSYL TRANSFERASE SQD2"/>
    <property type="match status" value="1"/>
</dbReference>
<dbReference type="EMBL" id="QLZR01000001">
    <property type="protein sequence ID" value="RAZ80722.1"/>
    <property type="molecule type" value="Genomic_DNA"/>
</dbReference>
<dbReference type="Pfam" id="PF00534">
    <property type="entry name" value="Glycos_transf_1"/>
    <property type="match status" value="1"/>
</dbReference>
<protein>
    <submittedName>
        <fullName evidence="3">Glycosyltransferase WbuB</fullName>
    </submittedName>
</protein>
<evidence type="ECO:0000259" key="1">
    <source>
        <dbReference type="Pfam" id="PF00534"/>
    </source>
</evidence>
<name>A0A365L5N0_9BACL</name>
<dbReference type="InterPro" id="IPR001296">
    <property type="entry name" value="Glyco_trans_1"/>
</dbReference>
<dbReference type="RefSeq" id="WP_112221153.1">
    <property type="nucleotide sequence ID" value="NZ_CP196859.1"/>
</dbReference>
<dbReference type="Gene3D" id="3.40.50.2000">
    <property type="entry name" value="Glycogen Phosphorylase B"/>
    <property type="match status" value="2"/>
</dbReference>
<keyword evidence="3" id="KW-0808">Transferase</keyword>
<dbReference type="InterPro" id="IPR028098">
    <property type="entry name" value="Glyco_trans_4-like_N"/>
</dbReference>
<keyword evidence="4" id="KW-1185">Reference proteome</keyword>